<dbReference type="Proteomes" id="UP001339167">
    <property type="component" value="Unassembled WGS sequence"/>
</dbReference>
<dbReference type="InterPro" id="IPR004846">
    <property type="entry name" value="T2SS/T3SS_dom"/>
</dbReference>
<comment type="similarity">
    <text evidence="1">Belongs to the bacterial secretin family.</text>
</comment>
<sequence length="436" mass="47429">MKSVQLSLLWVLLCLASFYGYAHYNQPFKMYVGSVELYAAPDVERIVIGNGSVLSAKVVDEKGVLLFGDSVGESDLQLWLKDGRLIKLSVYVTVNNSLRGVARVKHMLSAFPQLAIQELEGLIIVSGHAPLEAQSQIEAALDASESVVNMINYTHFGPGLTPMVRMDVKIVEFSKSNINNIGVRWESGMAGPAFGAAKSFSANQIFHVSSPGEYLDGINSAITNRIGVLDHRSWTSFGIVTGIGSQIQLLSEKGDARMLAQPNLMTRSGQTASFLAGGEFPISVVSALGSPVVEFKEYGIRLEIEPVVDSANNITSKIMAEVSSLDPSVSIAGVPGMLTRRTESVVNVHNGETIVISGLVNSQMSKAVSKFPLLGDIPILGELFKSRDFRDEKTELMIFVTPTIVFPEEASHQRSLERAREMVEQSQDMKLFSILD</sequence>
<dbReference type="Pfam" id="PF13629">
    <property type="entry name" value="T2SS-T3SS_pil_N"/>
    <property type="match status" value="1"/>
</dbReference>
<evidence type="ECO:0000256" key="1">
    <source>
        <dbReference type="RuleBase" id="RU004003"/>
    </source>
</evidence>
<organism evidence="4 5">
    <name type="scientific">Alkalimonas mucilaginosa</name>
    <dbReference type="NCBI Taxonomy" id="3057676"/>
    <lineage>
        <taxon>Bacteria</taxon>
        <taxon>Pseudomonadati</taxon>
        <taxon>Pseudomonadota</taxon>
        <taxon>Gammaproteobacteria</taxon>
        <taxon>Alkalimonas</taxon>
    </lineage>
</organism>
<feature type="domain" description="Type II/III secretion system secretin-like" evidence="2">
    <location>
        <begin position="250"/>
        <end position="405"/>
    </location>
</feature>
<accession>A0ABU7JKY1</accession>
<dbReference type="InterPro" id="IPR050810">
    <property type="entry name" value="Bact_Secretion_Sys_Channel"/>
</dbReference>
<proteinExistence type="inferred from homology"/>
<name>A0ABU7JKY1_9GAMM</name>
<dbReference type="PANTHER" id="PTHR30332:SF17">
    <property type="entry name" value="TYPE IV PILIATION SYSTEM PROTEIN DR_0774-RELATED"/>
    <property type="match status" value="1"/>
</dbReference>
<evidence type="ECO:0000259" key="2">
    <source>
        <dbReference type="Pfam" id="PF00263"/>
    </source>
</evidence>
<protein>
    <submittedName>
        <fullName evidence="4">Pilus assembly protein N-terminal domain-containing protein</fullName>
    </submittedName>
</protein>
<dbReference type="EMBL" id="JAUGZK010000016">
    <property type="protein sequence ID" value="MEE2025765.1"/>
    <property type="molecule type" value="Genomic_DNA"/>
</dbReference>
<reference evidence="4 5" key="1">
    <citation type="submission" date="2023-06" db="EMBL/GenBank/DDBJ databases">
        <title>Alkalimonas sp., MEB004 an alkaliphilic bacterium isolated from Lonar Lake, India.</title>
        <authorList>
            <person name="Joshi A."/>
            <person name="Thite S."/>
        </authorList>
    </citation>
    <scope>NUCLEOTIDE SEQUENCE [LARGE SCALE GENOMIC DNA]</scope>
    <source>
        <strain evidence="4 5">MEB004</strain>
    </source>
</reference>
<gene>
    <name evidence="4" type="ORF">QWF21_16120</name>
</gene>
<dbReference type="Pfam" id="PF00263">
    <property type="entry name" value="Secretin"/>
    <property type="match status" value="1"/>
</dbReference>
<dbReference type="RefSeq" id="WP_330089076.1">
    <property type="nucleotide sequence ID" value="NZ_JAUGZK010000016.1"/>
</dbReference>
<evidence type="ECO:0000259" key="3">
    <source>
        <dbReference type="Pfam" id="PF13629"/>
    </source>
</evidence>
<evidence type="ECO:0000313" key="5">
    <source>
        <dbReference type="Proteomes" id="UP001339167"/>
    </source>
</evidence>
<dbReference type="InterPro" id="IPR001775">
    <property type="entry name" value="GspD/PilQ"/>
</dbReference>
<comment type="caution">
    <text evidence="4">The sequence shown here is derived from an EMBL/GenBank/DDBJ whole genome shotgun (WGS) entry which is preliminary data.</text>
</comment>
<keyword evidence="5" id="KW-1185">Reference proteome</keyword>
<feature type="domain" description="Pilus formation protein N-terminal" evidence="3">
    <location>
        <begin position="27"/>
        <end position="90"/>
    </location>
</feature>
<dbReference type="PRINTS" id="PR00811">
    <property type="entry name" value="BCTERIALGSPD"/>
</dbReference>
<dbReference type="PANTHER" id="PTHR30332">
    <property type="entry name" value="PROBABLE GENERAL SECRETION PATHWAY PROTEIN D"/>
    <property type="match status" value="1"/>
</dbReference>
<dbReference type="InterPro" id="IPR032789">
    <property type="entry name" value="T2SS-T3SS_pil_N"/>
</dbReference>
<evidence type="ECO:0000313" key="4">
    <source>
        <dbReference type="EMBL" id="MEE2025765.1"/>
    </source>
</evidence>